<dbReference type="Pfam" id="PF03473">
    <property type="entry name" value="MOSC"/>
    <property type="match status" value="1"/>
</dbReference>
<dbReference type="PROSITE" id="PS51340">
    <property type="entry name" value="MOSC"/>
    <property type="match status" value="1"/>
</dbReference>
<evidence type="ECO:0000259" key="1">
    <source>
        <dbReference type="PROSITE" id="PS51340"/>
    </source>
</evidence>
<dbReference type="InterPro" id="IPR005303">
    <property type="entry name" value="MOCOS_middle"/>
</dbReference>
<keyword evidence="3" id="KW-1185">Reference proteome</keyword>
<gene>
    <name evidence="2" type="ORF">HNR22_005629</name>
</gene>
<reference evidence="2 3" key="1">
    <citation type="submission" date="2020-07" db="EMBL/GenBank/DDBJ databases">
        <title>Sequencing the genomes of 1000 actinobacteria strains.</title>
        <authorList>
            <person name="Klenk H.-P."/>
        </authorList>
    </citation>
    <scope>NUCLEOTIDE SEQUENCE [LARGE SCALE GENOMIC DNA]</scope>
    <source>
        <strain evidence="2 3">DSM 45876</strain>
    </source>
</reference>
<dbReference type="InterPro" id="IPR011037">
    <property type="entry name" value="Pyrv_Knase-like_insert_dom_sf"/>
</dbReference>
<dbReference type="EMBL" id="JACCHK010000001">
    <property type="protein sequence ID" value="NYH45902.1"/>
    <property type="molecule type" value="Genomic_DNA"/>
</dbReference>
<dbReference type="GO" id="GO:0030151">
    <property type="term" value="F:molybdenum ion binding"/>
    <property type="evidence" value="ECO:0007669"/>
    <property type="project" value="InterPro"/>
</dbReference>
<comment type="caution">
    <text evidence="2">The sequence shown here is derived from an EMBL/GenBank/DDBJ whole genome shotgun (WGS) entry which is preliminary data.</text>
</comment>
<dbReference type="GO" id="GO:0003824">
    <property type="term" value="F:catalytic activity"/>
    <property type="evidence" value="ECO:0007669"/>
    <property type="project" value="InterPro"/>
</dbReference>
<name>A0A7Y9X623_9ACTN</name>
<dbReference type="RefSeq" id="WP_179782893.1">
    <property type="nucleotide sequence ID" value="NZ_JACCHK010000001.1"/>
</dbReference>
<feature type="domain" description="MOSC" evidence="1">
    <location>
        <begin position="102"/>
        <end position="272"/>
    </location>
</feature>
<sequence length="272" mass="28738">MSSVVMLRRYPLKSAQGEALTAVAVEPTGLRGDRTWACIDRLDGTVGSAKHPRRWGRLCDVAATTHVVGAETTVTLDVDGTSLRAGSAAADAALSRHLGRPVRLSRELPPDARLHRTLPDEVGMVPDWMSGTRPGQETITTIAGAERVGRFVDFGAVHIVTTGALDLLGERIGGASVAAARFRPNLVIDAPGDPEPGQELRLGDVVLRVALPTPRCVIPGLPQAGLPADRSVLSALARHYRIPVAGLGHAACFGTYADVVQPGRLNLGQRVR</sequence>
<proteinExistence type="predicted"/>
<dbReference type="Proteomes" id="UP000523545">
    <property type="component" value="Unassembled WGS sequence"/>
</dbReference>
<evidence type="ECO:0000313" key="2">
    <source>
        <dbReference type="EMBL" id="NYH45902.1"/>
    </source>
</evidence>
<dbReference type="InterPro" id="IPR005302">
    <property type="entry name" value="MoCF_Sase_C"/>
</dbReference>
<accession>A0A7Y9X623</accession>
<dbReference type="AlphaFoldDB" id="A0A7Y9X623"/>
<dbReference type="Pfam" id="PF03476">
    <property type="entry name" value="MOSC_N"/>
    <property type="match status" value="1"/>
</dbReference>
<organism evidence="2 3">
    <name type="scientific">Micromonospora jinlongensis</name>
    <dbReference type="NCBI Taxonomy" id="1287877"/>
    <lineage>
        <taxon>Bacteria</taxon>
        <taxon>Bacillati</taxon>
        <taxon>Actinomycetota</taxon>
        <taxon>Actinomycetes</taxon>
        <taxon>Micromonosporales</taxon>
        <taxon>Micromonosporaceae</taxon>
        <taxon>Micromonospora</taxon>
    </lineage>
</organism>
<dbReference type="GO" id="GO:0030170">
    <property type="term" value="F:pyridoxal phosphate binding"/>
    <property type="evidence" value="ECO:0007669"/>
    <property type="project" value="InterPro"/>
</dbReference>
<evidence type="ECO:0000313" key="3">
    <source>
        <dbReference type="Proteomes" id="UP000523545"/>
    </source>
</evidence>
<dbReference type="SUPFAM" id="SSF50800">
    <property type="entry name" value="PK beta-barrel domain-like"/>
    <property type="match status" value="1"/>
</dbReference>
<protein>
    <recommendedName>
        <fullName evidence="1">MOSC domain-containing protein</fullName>
    </recommendedName>
</protein>